<dbReference type="Proteomes" id="UP000885830">
    <property type="component" value="Unassembled WGS sequence"/>
</dbReference>
<accession>A0A7C5R7U7</accession>
<comment type="caution">
    <text evidence="2">The sequence shown here is derived from an EMBL/GenBank/DDBJ whole genome shotgun (WGS) entry which is preliminary data.</text>
</comment>
<dbReference type="PANTHER" id="PTHR34406:SF1">
    <property type="entry name" value="PROTEIN YCEI"/>
    <property type="match status" value="1"/>
</dbReference>
<evidence type="ECO:0000313" key="2">
    <source>
        <dbReference type="EMBL" id="HHL42745.1"/>
    </source>
</evidence>
<dbReference type="PANTHER" id="PTHR34406">
    <property type="entry name" value="PROTEIN YCEI"/>
    <property type="match status" value="1"/>
</dbReference>
<dbReference type="Pfam" id="PF04264">
    <property type="entry name" value="YceI"/>
    <property type="match status" value="1"/>
</dbReference>
<dbReference type="Gene3D" id="2.40.128.110">
    <property type="entry name" value="Lipid/polyisoprenoid-binding, YceI-like"/>
    <property type="match status" value="1"/>
</dbReference>
<sequence length="224" mass="24455">METLMHTMKPFTKIGFAALGVFSLSLLAISGATKPKPDPSPTVAAQDFVRLPIPSGTYVMDKTHGYVTFSYSHFGFSNPVLAFRNIDARVKLDAKKPENSQLDVLIHAESIDSGVDEFDTHLRSDDFFDVEKFPDITFKSTSLIRTGESTGTLSGDLTMKGITKPVTLDVKILGARKHPLKGVYAFGIEATGTLKRKDFGLGKYAPSVSNDVDLHISAEFHKKG</sequence>
<protein>
    <submittedName>
        <fullName evidence="2">Polyisoprenoid-binding protein</fullName>
    </submittedName>
</protein>
<proteinExistence type="predicted"/>
<dbReference type="EMBL" id="DRMJ01000195">
    <property type="protein sequence ID" value="HHL42745.1"/>
    <property type="molecule type" value="Genomic_DNA"/>
</dbReference>
<feature type="domain" description="Lipid/polyisoprenoid-binding YceI-like" evidence="1">
    <location>
        <begin position="57"/>
        <end position="221"/>
    </location>
</feature>
<dbReference type="InterPro" id="IPR036761">
    <property type="entry name" value="TTHA0802/YceI-like_sf"/>
</dbReference>
<gene>
    <name evidence="2" type="ORF">ENJ42_03940</name>
</gene>
<organism evidence="2">
    <name type="scientific">Hellea balneolensis</name>
    <dbReference type="NCBI Taxonomy" id="287478"/>
    <lineage>
        <taxon>Bacteria</taxon>
        <taxon>Pseudomonadati</taxon>
        <taxon>Pseudomonadota</taxon>
        <taxon>Alphaproteobacteria</taxon>
        <taxon>Maricaulales</taxon>
        <taxon>Robiginitomaculaceae</taxon>
        <taxon>Hellea</taxon>
    </lineage>
</organism>
<dbReference type="SUPFAM" id="SSF101874">
    <property type="entry name" value="YceI-like"/>
    <property type="match status" value="1"/>
</dbReference>
<reference evidence="2" key="1">
    <citation type="journal article" date="2020" name="mSystems">
        <title>Genome- and Community-Level Interaction Insights into Carbon Utilization and Element Cycling Functions of Hydrothermarchaeota in Hydrothermal Sediment.</title>
        <authorList>
            <person name="Zhou Z."/>
            <person name="Liu Y."/>
            <person name="Xu W."/>
            <person name="Pan J."/>
            <person name="Luo Z.H."/>
            <person name="Li M."/>
        </authorList>
    </citation>
    <scope>NUCLEOTIDE SEQUENCE [LARGE SCALE GENOMIC DNA]</scope>
    <source>
        <strain evidence="2">HyVt-485</strain>
    </source>
</reference>
<evidence type="ECO:0000259" key="1">
    <source>
        <dbReference type="SMART" id="SM00867"/>
    </source>
</evidence>
<name>A0A7C5R7U7_9PROT</name>
<dbReference type="SMART" id="SM00867">
    <property type="entry name" value="YceI"/>
    <property type="match status" value="1"/>
</dbReference>
<dbReference type="InterPro" id="IPR007372">
    <property type="entry name" value="Lipid/polyisoprenoid-bd_YceI"/>
</dbReference>
<dbReference type="AlphaFoldDB" id="A0A7C5R7U7"/>